<dbReference type="Proteomes" id="UP000050863">
    <property type="component" value="Unassembled WGS sequence"/>
</dbReference>
<keyword evidence="1" id="KW-0732">Signal</keyword>
<name>A0A0R3LL08_9BRAD</name>
<organism evidence="2 3">
    <name type="scientific">Bradyrhizobium jicamae</name>
    <dbReference type="NCBI Taxonomy" id="280332"/>
    <lineage>
        <taxon>Bacteria</taxon>
        <taxon>Pseudomonadati</taxon>
        <taxon>Pseudomonadota</taxon>
        <taxon>Alphaproteobacteria</taxon>
        <taxon>Hyphomicrobiales</taxon>
        <taxon>Nitrobacteraceae</taxon>
        <taxon>Bradyrhizobium</taxon>
    </lineage>
</organism>
<proteinExistence type="predicted"/>
<dbReference type="AlphaFoldDB" id="A0A0R3LL08"/>
<evidence type="ECO:0000313" key="3">
    <source>
        <dbReference type="Proteomes" id="UP000050863"/>
    </source>
</evidence>
<reference evidence="2 3" key="1">
    <citation type="submission" date="2014-03" db="EMBL/GenBank/DDBJ databases">
        <title>Bradyrhizobium valentinum sp. nov., isolated from effective nodules of Lupinus mariae-josephae, a lupine endemic of basic-lime soils in Eastern Spain.</title>
        <authorList>
            <person name="Duran D."/>
            <person name="Rey L."/>
            <person name="Navarro A."/>
            <person name="Busquets A."/>
            <person name="Imperial J."/>
            <person name="Ruiz-Argueso T."/>
        </authorList>
    </citation>
    <scope>NUCLEOTIDE SEQUENCE [LARGE SCALE GENOMIC DNA]</scope>
    <source>
        <strain evidence="2 3">PAC68</strain>
    </source>
</reference>
<evidence type="ECO:0000256" key="1">
    <source>
        <dbReference type="SAM" id="SignalP"/>
    </source>
</evidence>
<feature type="signal peptide" evidence="1">
    <location>
        <begin position="1"/>
        <end position="28"/>
    </location>
</feature>
<comment type="caution">
    <text evidence="2">The sequence shown here is derived from an EMBL/GenBank/DDBJ whole genome shotgun (WGS) entry which is preliminary data.</text>
</comment>
<dbReference type="STRING" id="280332.CQ12_20435"/>
<protein>
    <submittedName>
        <fullName evidence="2">Uncharacterized protein</fullName>
    </submittedName>
</protein>
<keyword evidence="3" id="KW-1185">Reference proteome</keyword>
<dbReference type="OrthoDB" id="8237980at2"/>
<dbReference type="EMBL" id="LLXZ01000087">
    <property type="protein sequence ID" value="KRR08426.1"/>
    <property type="molecule type" value="Genomic_DNA"/>
</dbReference>
<evidence type="ECO:0000313" key="2">
    <source>
        <dbReference type="EMBL" id="KRR08426.1"/>
    </source>
</evidence>
<accession>A0A0R3LL08</accession>
<gene>
    <name evidence="2" type="ORF">CQ12_20435</name>
</gene>
<feature type="chain" id="PRO_5006443208" evidence="1">
    <location>
        <begin position="29"/>
        <end position="106"/>
    </location>
</feature>
<sequence length="106" mass="11501">MRRILAASLIAMSLVVLGGMLAGAPAQAQWFDIDTVPPFKGNDTGGIIAYPLARQADARQLAVDHCARYGKVVKFLGVQPNYGGYVSFACRWVPYGAAERPLRTLY</sequence>
<dbReference type="RefSeq" id="WP_057835902.1">
    <property type="nucleotide sequence ID" value="NZ_LLXZ01000087.1"/>
</dbReference>